<proteinExistence type="predicted"/>
<feature type="domain" description="HTH tetR-type" evidence="5">
    <location>
        <begin position="12"/>
        <end position="72"/>
    </location>
</feature>
<evidence type="ECO:0000313" key="7">
    <source>
        <dbReference type="Proteomes" id="UP000251211"/>
    </source>
</evidence>
<feature type="DNA-binding region" description="H-T-H motif" evidence="4">
    <location>
        <begin position="35"/>
        <end position="54"/>
    </location>
</feature>
<dbReference type="PROSITE" id="PS50977">
    <property type="entry name" value="HTH_TETR_2"/>
    <property type="match status" value="1"/>
</dbReference>
<sequence>MQSHYVYSIRVTPTRTRALDAAIDLVGTEGLRSLTHARVDERADLPKGTTSNYFRTRAALLTGTLDAIVEREMSEVGVLAPTSADDLVDALCRLIDYTTVANRTVTAARLVLFLEASHDPALREALARGRTAMEASTVSAFHRLGARDPQTAATAVMACAEGVILHRIARRDTTDPRPTFDLVVRAALS</sequence>
<dbReference type="InterPro" id="IPR036271">
    <property type="entry name" value="Tet_transcr_reg_TetR-rel_C_sf"/>
</dbReference>
<dbReference type="SUPFAM" id="SSF48498">
    <property type="entry name" value="Tetracyclin repressor-like, C-terminal domain"/>
    <property type="match status" value="1"/>
</dbReference>
<dbReference type="InterPro" id="IPR041583">
    <property type="entry name" value="TetR_C_31"/>
</dbReference>
<gene>
    <name evidence="6" type="ORF">NCTC13229_00068</name>
</gene>
<dbReference type="PANTHER" id="PTHR30055:SF234">
    <property type="entry name" value="HTH-TYPE TRANSCRIPTIONAL REGULATOR BETI"/>
    <property type="match status" value="1"/>
</dbReference>
<comment type="caution">
    <text evidence="6">The sequence shown here is derived from an EMBL/GenBank/DDBJ whole genome shotgun (WGS) entry which is preliminary data.</text>
</comment>
<keyword evidence="2 4" id="KW-0238">DNA-binding</keyword>
<dbReference type="GO" id="GO:0003700">
    <property type="term" value="F:DNA-binding transcription factor activity"/>
    <property type="evidence" value="ECO:0007669"/>
    <property type="project" value="TreeGrafter"/>
</dbReference>
<organism evidence="6 7">
    <name type="scientific">Rhodococcus wratislaviensis</name>
    <name type="common">Tsukamurella wratislaviensis</name>
    <dbReference type="NCBI Taxonomy" id="44752"/>
    <lineage>
        <taxon>Bacteria</taxon>
        <taxon>Bacillati</taxon>
        <taxon>Actinomycetota</taxon>
        <taxon>Actinomycetes</taxon>
        <taxon>Mycobacteriales</taxon>
        <taxon>Nocardiaceae</taxon>
        <taxon>Rhodococcus</taxon>
    </lineage>
</organism>
<keyword evidence="1" id="KW-0805">Transcription regulation</keyword>
<evidence type="ECO:0000256" key="4">
    <source>
        <dbReference type="PROSITE-ProRule" id="PRU00335"/>
    </source>
</evidence>
<evidence type="ECO:0000313" key="6">
    <source>
        <dbReference type="EMBL" id="SPZ34105.1"/>
    </source>
</evidence>
<evidence type="ECO:0000256" key="2">
    <source>
        <dbReference type="ARBA" id="ARBA00023125"/>
    </source>
</evidence>
<dbReference type="InterPro" id="IPR001647">
    <property type="entry name" value="HTH_TetR"/>
</dbReference>
<accession>A0AB38F4G2</accession>
<reference evidence="6 7" key="1">
    <citation type="submission" date="2018-06" db="EMBL/GenBank/DDBJ databases">
        <authorList>
            <consortium name="Pathogen Informatics"/>
            <person name="Doyle S."/>
        </authorList>
    </citation>
    <scope>NUCLEOTIDE SEQUENCE [LARGE SCALE GENOMIC DNA]</scope>
    <source>
        <strain evidence="6 7">NCTC13229</strain>
    </source>
</reference>
<dbReference type="Pfam" id="PF17940">
    <property type="entry name" value="TetR_C_31"/>
    <property type="match status" value="1"/>
</dbReference>
<evidence type="ECO:0000256" key="1">
    <source>
        <dbReference type="ARBA" id="ARBA00023015"/>
    </source>
</evidence>
<dbReference type="EMBL" id="UAUI01000001">
    <property type="protein sequence ID" value="SPZ34105.1"/>
    <property type="molecule type" value="Genomic_DNA"/>
</dbReference>
<protein>
    <submittedName>
        <fullName evidence="6">Transcriptional regulator</fullName>
    </submittedName>
</protein>
<dbReference type="GO" id="GO:0000976">
    <property type="term" value="F:transcription cis-regulatory region binding"/>
    <property type="evidence" value="ECO:0007669"/>
    <property type="project" value="TreeGrafter"/>
</dbReference>
<dbReference type="AlphaFoldDB" id="A0AB38F4G2"/>
<dbReference type="PANTHER" id="PTHR30055">
    <property type="entry name" value="HTH-TYPE TRANSCRIPTIONAL REGULATOR RUTR"/>
    <property type="match status" value="1"/>
</dbReference>
<dbReference type="InterPro" id="IPR050109">
    <property type="entry name" value="HTH-type_TetR-like_transc_reg"/>
</dbReference>
<evidence type="ECO:0000256" key="3">
    <source>
        <dbReference type="ARBA" id="ARBA00023163"/>
    </source>
</evidence>
<evidence type="ECO:0000259" key="5">
    <source>
        <dbReference type="PROSITE" id="PS50977"/>
    </source>
</evidence>
<dbReference type="SUPFAM" id="SSF46689">
    <property type="entry name" value="Homeodomain-like"/>
    <property type="match status" value="1"/>
</dbReference>
<keyword evidence="3" id="KW-0804">Transcription</keyword>
<dbReference type="InterPro" id="IPR009057">
    <property type="entry name" value="Homeodomain-like_sf"/>
</dbReference>
<dbReference type="Gene3D" id="1.10.357.10">
    <property type="entry name" value="Tetracycline Repressor, domain 2"/>
    <property type="match status" value="1"/>
</dbReference>
<name>A0AB38F4G2_RHOWR</name>
<dbReference type="Proteomes" id="UP000251211">
    <property type="component" value="Unassembled WGS sequence"/>
</dbReference>